<comment type="caution">
    <text evidence="9">The sequence shown here is derived from an EMBL/GenBank/DDBJ whole genome shotgun (WGS) entry which is preliminary data.</text>
</comment>
<evidence type="ECO:0000313" key="9">
    <source>
        <dbReference type="EMBL" id="CCJ79768.1"/>
    </source>
</evidence>
<organism evidence="9 10">
    <name type="scientific">Cronobacter dublinensis 1210</name>
    <dbReference type="NCBI Taxonomy" id="1208656"/>
    <lineage>
        <taxon>Bacteria</taxon>
        <taxon>Pseudomonadati</taxon>
        <taxon>Pseudomonadota</taxon>
        <taxon>Gammaproteobacteria</taxon>
        <taxon>Enterobacterales</taxon>
        <taxon>Enterobacteriaceae</taxon>
        <taxon>Cronobacter</taxon>
    </lineage>
</organism>
<evidence type="ECO:0000256" key="4">
    <source>
        <dbReference type="ARBA" id="ARBA00022729"/>
    </source>
</evidence>
<dbReference type="InterPro" id="IPR013974">
    <property type="entry name" value="SAF"/>
</dbReference>
<dbReference type="Pfam" id="PF13144">
    <property type="entry name" value="ChapFlgA"/>
    <property type="match status" value="1"/>
</dbReference>
<protein>
    <recommendedName>
        <fullName evidence="3">Flagella basal body P-ring formation protein FlgA</fullName>
    </recommendedName>
</protein>
<dbReference type="InterPro" id="IPR017585">
    <property type="entry name" value="SAF_FlgA"/>
</dbReference>
<feature type="domain" description="SAF" evidence="8">
    <location>
        <begin position="157"/>
        <end position="219"/>
    </location>
</feature>
<evidence type="ECO:0000256" key="3">
    <source>
        <dbReference type="ARBA" id="ARBA00014754"/>
    </source>
</evidence>
<dbReference type="InterPro" id="IPR041231">
    <property type="entry name" value="FlgA_N"/>
</dbReference>
<comment type="function">
    <text evidence="6">Involved in the assembly process of the P-ring formation. It may associate with FlgF on the rod constituting a structure essential for the P-ring assembly or may act as a modulator protein for the P-ring assembly.</text>
</comment>
<comment type="subcellular location">
    <subcellularLocation>
        <location evidence="1">Periplasm</location>
    </subcellularLocation>
</comment>
<evidence type="ECO:0000256" key="1">
    <source>
        <dbReference type="ARBA" id="ARBA00004418"/>
    </source>
</evidence>
<dbReference type="Gene3D" id="2.30.30.760">
    <property type="match status" value="1"/>
</dbReference>
<dbReference type="EMBL" id="CAKZ01000019">
    <property type="protein sequence ID" value="CCJ79768.1"/>
    <property type="molecule type" value="Genomic_DNA"/>
</dbReference>
<gene>
    <name evidence="9" type="ORF">BN134_474</name>
</gene>
<feature type="transmembrane region" description="Helical" evidence="7">
    <location>
        <begin position="66"/>
        <end position="86"/>
    </location>
</feature>
<keyword evidence="7" id="KW-1133">Transmembrane helix</keyword>
<keyword evidence="5" id="KW-0574">Periplasm</keyword>
<dbReference type="Proteomes" id="UP000009342">
    <property type="component" value="Unassembled WGS sequence"/>
</dbReference>
<accession>A0ABM9Q330</accession>
<comment type="similarity">
    <text evidence="2">Belongs to the FlgA family.</text>
</comment>
<proteinExistence type="inferred from homology"/>
<sequence length="281" mass="30597">MKAQRGVQFIEHDSSTYSGECAKLILPHACVIVGINAKCVAICCLEQKQSRVESSLFRWRSAMKSLKFCLAAGLLLLSPGLFADMLNAQLTPFFLQRLAGMSDAVVVTVKTPEPQRLTCDNPDFSLPGNARLWGNLSVQVRCGDQKRYMQVNVQAFGNYVVASQPVARGGMLDESNVRLERGRLDLLPPKAMLNLDQAREAVTLRDLAPDQPIMLTMVRQSWRVKAGQQVQIIANGEGFSINGEGRALNNAAVAQNARVRMASGQVVSGIVGSDGIILINL</sequence>
<name>A0ABM9Q330_9ENTR</name>
<keyword evidence="7" id="KW-0812">Transmembrane</keyword>
<evidence type="ECO:0000259" key="8">
    <source>
        <dbReference type="SMART" id="SM00858"/>
    </source>
</evidence>
<evidence type="ECO:0000256" key="6">
    <source>
        <dbReference type="ARBA" id="ARBA00025643"/>
    </source>
</evidence>
<dbReference type="PANTHER" id="PTHR36307:SF1">
    <property type="entry name" value="FLAGELLA BASAL BODY P-RING FORMATION PROTEIN FLGA"/>
    <property type="match status" value="1"/>
</dbReference>
<dbReference type="Pfam" id="PF17656">
    <property type="entry name" value="ChapFlgA_N"/>
    <property type="match status" value="1"/>
</dbReference>
<dbReference type="NCBIfam" id="TIGR03170">
    <property type="entry name" value="flgA_cterm"/>
    <property type="match status" value="1"/>
</dbReference>
<keyword evidence="4" id="KW-0732">Signal</keyword>
<evidence type="ECO:0000256" key="7">
    <source>
        <dbReference type="SAM" id="Phobius"/>
    </source>
</evidence>
<keyword evidence="9" id="KW-0966">Cell projection</keyword>
<evidence type="ECO:0000256" key="5">
    <source>
        <dbReference type="ARBA" id="ARBA00022764"/>
    </source>
</evidence>
<evidence type="ECO:0000313" key="10">
    <source>
        <dbReference type="Proteomes" id="UP000009342"/>
    </source>
</evidence>
<dbReference type="SMART" id="SM00858">
    <property type="entry name" value="SAF"/>
    <property type="match status" value="1"/>
</dbReference>
<keyword evidence="9" id="KW-0282">Flagellum</keyword>
<dbReference type="CDD" id="cd11614">
    <property type="entry name" value="SAF_CpaB_FlgA_like"/>
    <property type="match status" value="1"/>
</dbReference>
<reference evidence="10" key="1">
    <citation type="journal article" date="2012" name="PLoS ONE">
        <title>Comparative analysis of genome sequences covering the seven cronobacter species.</title>
        <authorList>
            <person name="Joseph S."/>
            <person name="Desai P."/>
            <person name="Ji Y."/>
            <person name="Cummings C.A."/>
            <person name="Shih R."/>
            <person name="Degoricija L."/>
            <person name="Rico A."/>
            <person name="Brzoska P."/>
            <person name="Hamby S.E."/>
            <person name="Masood N."/>
            <person name="Hariri S."/>
            <person name="Sonbol H."/>
            <person name="Chuzhanova N."/>
            <person name="McClelland M."/>
            <person name="Furtado M.R."/>
            <person name="Forsythe S.J."/>
        </authorList>
    </citation>
    <scope>NUCLEOTIDE SEQUENCE [LARGE SCALE GENOMIC DNA]</scope>
    <source>
        <strain evidence="10">1210</strain>
    </source>
</reference>
<dbReference type="PANTHER" id="PTHR36307">
    <property type="entry name" value="FLAGELLA BASAL BODY P-RING FORMATION PROTEIN FLGA"/>
    <property type="match status" value="1"/>
</dbReference>
<keyword evidence="7" id="KW-0472">Membrane</keyword>
<keyword evidence="9" id="KW-0969">Cilium</keyword>
<keyword evidence="10" id="KW-1185">Reference proteome</keyword>
<dbReference type="Gene3D" id="3.90.1210.10">
    <property type="entry name" value="Antifreeze-like/N-acetylneuraminic acid synthase C-terminal domain"/>
    <property type="match status" value="1"/>
</dbReference>
<dbReference type="InterPro" id="IPR039246">
    <property type="entry name" value="Flagellar_FlgA"/>
</dbReference>
<evidence type="ECO:0000256" key="2">
    <source>
        <dbReference type="ARBA" id="ARBA00010474"/>
    </source>
</evidence>